<evidence type="ECO:0000313" key="3">
    <source>
        <dbReference type="Proteomes" id="UP000276133"/>
    </source>
</evidence>
<keyword evidence="3" id="KW-1185">Reference proteome</keyword>
<organism evidence="2 3">
    <name type="scientific">Brachionus plicatilis</name>
    <name type="common">Marine rotifer</name>
    <name type="synonym">Brachionus muelleri</name>
    <dbReference type="NCBI Taxonomy" id="10195"/>
    <lineage>
        <taxon>Eukaryota</taxon>
        <taxon>Metazoa</taxon>
        <taxon>Spiralia</taxon>
        <taxon>Gnathifera</taxon>
        <taxon>Rotifera</taxon>
        <taxon>Eurotatoria</taxon>
        <taxon>Monogononta</taxon>
        <taxon>Pseudotrocha</taxon>
        <taxon>Ploima</taxon>
        <taxon>Brachionidae</taxon>
        <taxon>Brachionus</taxon>
    </lineage>
</organism>
<dbReference type="AlphaFoldDB" id="A0A3M7T1D1"/>
<gene>
    <name evidence="2" type="ORF">BpHYR1_051305</name>
</gene>
<proteinExistence type="predicted"/>
<evidence type="ECO:0000256" key="1">
    <source>
        <dbReference type="SAM" id="MobiDB-lite"/>
    </source>
</evidence>
<reference evidence="2 3" key="1">
    <citation type="journal article" date="2018" name="Sci. Rep.">
        <title>Genomic signatures of local adaptation to the degree of environmental predictability in rotifers.</title>
        <authorList>
            <person name="Franch-Gras L."/>
            <person name="Hahn C."/>
            <person name="Garcia-Roger E.M."/>
            <person name="Carmona M.J."/>
            <person name="Serra M."/>
            <person name="Gomez A."/>
        </authorList>
    </citation>
    <scope>NUCLEOTIDE SEQUENCE [LARGE SCALE GENOMIC DNA]</scope>
    <source>
        <strain evidence="2">HYR1</strain>
    </source>
</reference>
<dbReference type="EMBL" id="REGN01000457">
    <property type="protein sequence ID" value="RNA41792.1"/>
    <property type="molecule type" value="Genomic_DNA"/>
</dbReference>
<name>A0A3M7T1D1_BRAPC</name>
<evidence type="ECO:0000313" key="2">
    <source>
        <dbReference type="EMBL" id="RNA41792.1"/>
    </source>
</evidence>
<feature type="compositionally biased region" description="Polar residues" evidence="1">
    <location>
        <begin position="28"/>
        <end position="42"/>
    </location>
</feature>
<feature type="region of interest" description="Disordered" evidence="1">
    <location>
        <begin position="1"/>
        <end position="87"/>
    </location>
</feature>
<comment type="caution">
    <text evidence="2">The sequence shown here is derived from an EMBL/GenBank/DDBJ whole genome shotgun (WGS) entry which is preliminary data.</text>
</comment>
<protein>
    <submittedName>
        <fullName evidence="2">Uncharacterized protein</fullName>
    </submittedName>
</protein>
<sequence length="87" mass="10094">MQKRKNTKNLNNPRWKTTEKQNEPEYNVTDTINTHPVSTNNLSSSDSDSNAGLRGRKVQKKRKRSLKSKEILTRSGRRSKPPDRLVF</sequence>
<dbReference type="Proteomes" id="UP000276133">
    <property type="component" value="Unassembled WGS sequence"/>
</dbReference>
<accession>A0A3M7T1D1</accession>
<feature type="compositionally biased region" description="Basic residues" evidence="1">
    <location>
        <begin position="54"/>
        <end position="66"/>
    </location>
</feature>